<dbReference type="PANTHER" id="PTHR36063:SF1">
    <property type="entry name" value="ARABIDOPSIS THALIANA GENOMIC DNA, CHROMOSOME 5, P1 CLONE:MOK16"/>
    <property type="match status" value="1"/>
</dbReference>
<reference evidence="2" key="1">
    <citation type="submission" date="2021-01" db="EMBL/GenBank/DDBJ databases">
        <authorList>
            <consortium name="Genoscope - CEA"/>
            <person name="William W."/>
        </authorList>
    </citation>
    <scope>NUCLEOTIDE SEQUENCE</scope>
</reference>
<gene>
    <name evidence="2" type="ORF">DARMORV10_C09P73560.1</name>
</gene>
<evidence type="ECO:0000313" key="2">
    <source>
        <dbReference type="EMBL" id="CAF1792299.1"/>
    </source>
</evidence>
<name>A0A816JEP7_BRANA</name>
<feature type="region of interest" description="Disordered" evidence="1">
    <location>
        <begin position="18"/>
        <end position="69"/>
    </location>
</feature>
<organism evidence="2">
    <name type="scientific">Brassica napus</name>
    <name type="common">Rape</name>
    <dbReference type="NCBI Taxonomy" id="3708"/>
    <lineage>
        <taxon>Eukaryota</taxon>
        <taxon>Viridiplantae</taxon>
        <taxon>Streptophyta</taxon>
        <taxon>Embryophyta</taxon>
        <taxon>Tracheophyta</taxon>
        <taxon>Spermatophyta</taxon>
        <taxon>Magnoliopsida</taxon>
        <taxon>eudicotyledons</taxon>
        <taxon>Gunneridae</taxon>
        <taxon>Pentapetalae</taxon>
        <taxon>rosids</taxon>
        <taxon>malvids</taxon>
        <taxon>Brassicales</taxon>
        <taxon>Brassicaceae</taxon>
        <taxon>Brassiceae</taxon>
        <taxon>Brassica</taxon>
    </lineage>
</organism>
<dbReference type="Proteomes" id="UP001295469">
    <property type="component" value="Chromosome C09"/>
</dbReference>
<accession>A0A816JEP7</accession>
<sequence length="170" mass="19258">MGNIVGYFSIGWRRNVPPATETSTVQPRSPSQSVVNQSVSSASKSKPSSSRTMAEPHRSGGKPSRQQTTSFTMDRPFVQLSNQPIILSLAIYYFELICSFKSNSRSNMCFFDIQRDRNLTVVKMDVAWWMEAAPPQIIFPEKPSTCPVLETILEERETEKDDHEHVKDDV</sequence>
<dbReference type="EMBL" id="HG994373">
    <property type="protein sequence ID" value="CAF1792299.1"/>
    <property type="molecule type" value="Genomic_DNA"/>
</dbReference>
<evidence type="ECO:0000256" key="1">
    <source>
        <dbReference type="SAM" id="MobiDB-lite"/>
    </source>
</evidence>
<feature type="compositionally biased region" description="Low complexity" evidence="1">
    <location>
        <begin position="22"/>
        <end position="52"/>
    </location>
</feature>
<dbReference type="PANTHER" id="PTHR36063">
    <property type="entry name" value="ARABIDOPSIS THALIANA GENOMIC DNA, CHROMOSOME 5, P1 CLONE:MOK16"/>
    <property type="match status" value="1"/>
</dbReference>
<dbReference type="AlphaFoldDB" id="A0A816JEP7"/>
<proteinExistence type="predicted"/>
<protein>
    <submittedName>
        <fullName evidence="2">(rape) hypothetical protein</fullName>
    </submittedName>
</protein>